<name>A0A0C1L0P5_9BACT</name>
<feature type="domain" description="Glycosyltransferase subfamily 4-like N-terminal" evidence="1">
    <location>
        <begin position="32"/>
        <end position="136"/>
    </location>
</feature>
<proteinExistence type="predicted"/>
<dbReference type="STRING" id="1349421.OI18_17735"/>
<gene>
    <name evidence="2" type="ORF">OI18_17735</name>
</gene>
<dbReference type="Gene3D" id="3.40.50.2000">
    <property type="entry name" value="Glycogen Phosphorylase B"/>
    <property type="match status" value="2"/>
</dbReference>
<dbReference type="Pfam" id="PF13692">
    <property type="entry name" value="Glyco_trans_1_4"/>
    <property type="match status" value="1"/>
</dbReference>
<accession>A0A0C1L0P5</accession>
<keyword evidence="3" id="KW-1185">Reference proteome</keyword>
<dbReference type="Proteomes" id="UP000031408">
    <property type="component" value="Unassembled WGS sequence"/>
</dbReference>
<organism evidence="2 3">
    <name type="scientific">Flavihumibacter solisilvae</name>
    <dbReference type="NCBI Taxonomy" id="1349421"/>
    <lineage>
        <taxon>Bacteria</taxon>
        <taxon>Pseudomonadati</taxon>
        <taxon>Bacteroidota</taxon>
        <taxon>Chitinophagia</taxon>
        <taxon>Chitinophagales</taxon>
        <taxon>Chitinophagaceae</taxon>
        <taxon>Flavihumibacter</taxon>
    </lineage>
</organism>
<dbReference type="PANTHER" id="PTHR12526">
    <property type="entry name" value="GLYCOSYLTRANSFERASE"/>
    <property type="match status" value="1"/>
</dbReference>
<evidence type="ECO:0000313" key="3">
    <source>
        <dbReference type="Proteomes" id="UP000031408"/>
    </source>
</evidence>
<dbReference type="InterPro" id="IPR028098">
    <property type="entry name" value="Glyco_trans_4-like_N"/>
</dbReference>
<dbReference type="Pfam" id="PF13439">
    <property type="entry name" value="Glyco_transf_4"/>
    <property type="match status" value="1"/>
</dbReference>
<comment type="caution">
    <text evidence="2">The sequence shown here is derived from an EMBL/GenBank/DDBJ whole genome shotgun (WGS) entry which is preliminary data.</text>
</comment>
<evidence type="ECO:0000313" key="2">
    <source>
        <dbReference type="EMBL" id="KIC93572.1"/>
    </source>
</evidence>
<dbReference type="PANTHER" id="PTHR12526:SF637">
    <property type="entry name" value="GLYCOSYLTRANSFERASE EPSF-RELATED"/>
    <property type="match status" value="1"/>
</dbReference>
<dbReference type="GO" id="GO:0016757">
    <property type="term" value="F:glycosyltransferase activity"/>
    <property type="evidence" value="ECO:0007669"/>
    <property type="project" value="UniProtKB-ARBA"/>
</dbReference>
<sequence>MKVLFVCSGNNRKVPVFIVQQEDELKKRGYEVDYFHVRGKGITGYLKNHFELTQTVKDGAYALIHGHYGLSGLLASFQRRLPVVVSYYGSDLNNPRVRIFSQLANKLSTAAIAVSPTLVNHLPNKDKCHLIPCAVDSMVFQPVPKQQAREKLQHSGRYYFEQGKKYVLFASRFDRPVKSPELAFATMKRLGDSFELIEFNNFSNEDVVLFFNAADALLLCSRTEGSPQVIKEAMACNRPIVSTDVGDVRSVISKTKGCFISKATPEHLAAALSEAVRFESTNGRDAIVMAYETNATTQRIIRVYEKAIRQFEIKNQ</sequence>
<protein>
    <recommendedName>
        <fullName evidence="1">Glycosyltransferase subfamily 4-like N-terminal domain-containing protein</fullName>
    </recommendedName>
</protein>
<evidence type="ECO:0000259" key="1">
    <source>
        <dbReference type="Pfam" id="PF13439"/>
    </source>
</evidence>
<dbReference type="AlphaFoldDB" id="A0A0C1L0P5"/>
<reference evidence="2 3" key="1">
    <citation type="submission" date="2014-11" db="EMBL/GenBank/DDBJ databases">
        <title>Genome sequence of Flavihumibacter solisilvae 3-3.</title>
        <authorList>
            <person name="Zhou G."/>
            <person name="Li M."/>
            <person name="Wang G."/>
        </authorList>
    </citation>
    <scope>NUCLEOTIDE SEQUENCE [LARGE SCALE GENOMIC DNA]</scope>
    <source>
        <strain evidence="2 3">3-3</strain>
    </source>
</reference>
<dbReference type="RefSeq" id="WP_039142175.1">
    <property type="nucleotide sequence ID" value="NZ_JSVC01000019.1"/>
</dbReference>
<dbReference type="EMBL" id="JSVC01000019">
    <property type="protein sequence ID" value="KIC93572.1"/>
    <property type="molecule type" value="Genomic_DNA"/>
</dbReference>
<dbReference type="OrthoDB" id="9792269at2"/>
<dbReference type="SUPFAM" id="SSF53756">
    <property type="entry name" value="UDP-Glycosyltransferase/glycogen phosphorylase"/>
    <property type="match status" value="1"/>
</dbReference>